<dbReference type="Pfam" id="PF03781">
    <property type="entry name" value="FGE-sulfatase"/>
    <property type="match status" value="1"/>
</dbReference>
<keyword evidence="1" id="KW-1133">Transmembrane helix</keyword>
<dbReference type="EMBL" id="UINC01121458">
    <property type="protein sequence ID" value="SVC96632.1"/>
    <property type="molecule type" value="Genomic_DNA"/>
</dbReference>
<name>A0A382RHD2_9ZZZZ</name>
<proteinExistence type="predicted"/>
<dbReference type="InterPro" id="IPR036179">
    <property type="entry name" value="Ig-like_dom_sf"/>
</dbReference>
<evidence type="ECO:0000259" key="2">
    <source>
        <dbReference type="PROSITE" id="PS50835"/>
    </source>
</evidence>
<dbReference type="InterPro" id="IPR007110">
    <property type="entry name" value="Ig-like_dom"/>
</dbReference>
<protein>
    <recommendedName>
        <fullName evidence="2">Ig-like domain-containing protein</fullName>
    </recommendedName>
</protein>
<organism evidence="3">
    <name type="scientific">marine metagenome</name>
    <dbReference type="NCBI Taxonomy" id="408172"/>
    <lineage>
        <taxon>unclassified sequences</taxon>
        <taxon>metagenomes</taxon>
        <taxon>ecological metagenomes</taxon>
    </lineage>
</organism>
<dbReference type="Pfam" id="PF13927">
    <property type="entry name" value="Ig_3"/>
    <property type="match status" value="1"/>
</dbReference>
<dbReference type="SUPFAM" id="SSF56436">
    <property type="entry name" value="C-type lectin-like"/>
    <property type="match status" value="1"/>
</dbReference>
<keyword evidence="1" id="KW-0472">Membrane</keyword>
<feature type="non-terminal residue" evidence="3">
    <location>
        <position position="321"/>
    </location>
</feature>
<dbReference type="InterPro" id="IPR016187">
    <property type="entry name" value="CTDL_fold"/>
</dbReference>
<dbReference type="SUPFAM" id="SSF48726">
    <property type="entry name" value="Immunoglobulin"/>
    <property type="match status" value="1"/>
</dbReference>
<dbReference type="Gene3D" id="2.60.40.10">
    <property type="entry name" value="Immunoglobulins"/>
    <property type="match status" value="1"/>
</dbReference>
<dbReference type="AlphaFoldDB" id="A0A382RHD2"/>
<dbReference type="PROSITE" id="PS50835">
    <property type="entry name" value="IG_LIKE"/>
    <property type="match status" value="1"/>
</dbReference>
<dbReference type="InterPro" id="IPR013783">
    <property type="entry name" value="Ig-like_fold"/>
</dbReference>
<feature type="transmembrane region" description="Helical" evidence="1">
    <location>
        <begin position="71"/>
        <end position="91"/>
    </location>
</feature>
<evidence type="ECO:0000256" key="1">
    <source>
        <dbReference type="SAM" id="Phobius"/>
    </source>
</evidence>
<reference evidence="3" key="1">
    <citation type="submission" date="2018-05" db="EMBL/GenBank/DDBJ databases">
        <authorList>
            <person name="Lanie J.A."/>
            <person name="Ng W.-L."/>
            <person name="Kazmierczak K.M."/>
            <person name="Andrzejewski T.M."/>
            <person name="Davidsen T.M."/>
            <person name="Wayne K.J."/>
            <person name="Tettelin H."/>
            <person name="Glass J.I."/>
            <person name="Rusch D."/>
            <person name="Podicherti R."/>
            <person name="Tsui H.-C.T."/>
            <person name="Winkler M.E."/>
        </authorList>
    </citation>
    <scope>NUCLEOTIDE SEQUENCE</scope>
</reference>
<dbReference type="InterPro" id="IPR005532">
    <property type="entry name" value="SUMF_dom"/>
</dbReference>
<feature type="domain" description="Ig-like" evidence="2">
    <location>
        <begin position="89"/>
        <end position="169"/>
    </location>
</feature>
<dbReference type="Gene3D" id="3.90.1580.10">
    <property type="entry name" value="paralog of FGE (formylglycine-generating enzyme)"/>
    <property type="match status" value="1"/>
</dbReference>
<dbReference type="InterPro" id="IPR003599">
    <property type="entry name" value="Ig_sub"/>
</dbReference>
<dbReference type="SMART" id="SM00409">
    <property type="entry name" value="IG"/>
    <property type="match status" value="1"/>
</dbReference>
<accession>A0A382RHD2</accession>
<dbReference type="InterPro" id="IPR042095">
    <property type="entry name" value="SUMF_sf"/>
</dbReference>
<gene>
    <name evidence="3" type="ORF">METZ01_LOCUS349486</name>
</gene>
<feature type="non-terminal residue" evidence="3">
    <location>
        <position position="1"/>
    </location>
</feature>
<evidence type="ECO:0000313" key="3">
    <source>
        <dbReference type="EMBL" id="SVC96632.1"/>
    </source>
</evidence>
<keyword evidence="1" id="KW-0812">Transmembrane</keyword>
<sequence>PPKRSRVFVPGQQRFFASRKEVRPTGTRPITLILLKGSIQQRVPIGWQLISLFQVAGREELDQIGRAMKHVILCFLVGAVGLVSGWAGPVITSQPQSQEVVIGSETVFSVGAEGGAGLTYQWLFNGVAIVGANGSTLLINDVKLKDVGSYMVLVTDNTGATVSNVAQVTLKKPLVTGIERAVRVYFPTKTGKSYQVQVSDGLGEWKPTGELIEGNGSEMEVFYVANGKNFFRLEEMEESTLPKEGEEFEDMVWIHSGTFKIGSPFTEMERGFDEGPHTEVMISRGFWMSKYEVTQEEYELVKGTNPSHFNGNSNSPVEMVN</sequence>